<dbReference type="GeneID" id="37114706"/>
<name>A0A317VLL6_9EURO</name>
<feature type="region of interest" description="Disordered" evidence="2">
    <location>
        <begin position="1"/>
        <end position="37"/>
    </location>
</feature>
<comment type="caution">
    <text evidence="3">The sequence shown here is derived from an EMBL/GenBank/DDBJ whole genome shotgun (WGS) entry which is preliminary data.</text>
</comment>
<dbReference type="Proteomes" id="UP000246702">
    <property type="component" value="Unassembled WGS sequence"/>
</dbReference>
<evidence type="ECO:0000313" key="4">
    <source>
        <dbReference type="Proteomes" id="UP000246702"/>
    </source>
</evidence>
<accession>A0A317VLL6</accession>
<dbReference type="EMBL" id="MSFK01000031">
    <property type="protein sequence ID" value="PWY73762.1"/>
    <property type="molecule type" value="Genomic_DNA"/>
</dbReference>
<keyword evidence="4" id="KW-1185">Reference proteome</keyword>
<proteinExistence type="predicted"/>
<dbReference type="PANTHER" id="PTHR42085">
    <property type="entry name" value="F-BOX DOMAIN-CONTAINING PROTEIN"/>
    <property type="match status" value="1"/>
</dbReference>
<evidence type="ECO:0000313" key="3">
    <source>
        <dbReference type="EMBL" id="PWY73762.1"/>
    </source>
</evidence>
<dbReference type="PANTHER" id="PTHR42085:SF2">
    <property type="entry name" value="F-BOX DOMAIN-CONTAINING PROTEIN"/>
    <property type="match status" value="1"/>
</dbReference>
<dbReference type="InterPro" id="IPR038883">
    <property type="entry name" value="AN11006-like"/>
</dbReference>
<evidence type="ECO:0000256" key="2">
    <source>
        <dbReference type="SAM" id="MobiDB-lite"/>
    </source>
</evidence>
<evidence type="ECO:0000256" key="1">
    <source>
        <dbReference type="SAM" id="Coils"/>
    </source>
</evidence>
<protein>
    <submittedName>
        <fullName evidence="3">Uncharacterized protein</fullName>
    </submittedName>
</protein>
<dbReference type="AlphaFoldDB" id="A0A317VLL6"/>
<dbReference type="OrthoDB" id="5372935at2759"/>
<organism evidence="3 4">
    <name type="scientific">Aspergillus sclerotioniger CBS 115572</name>
    <dbReference type="NCBI Taxonomy" id="1450535"/>
    <lineage>
        <taxon>Eukaryota</taxon>
        <taxon>Fungi</taxon>
        <taxon>Dikarya</taxon>
        <taxon>Ascomycota</taxon>
        <taxon>Pezizomycotina</taxon>
        <taxon>Eurotiomycetes</taxon>
        <taxon>Eurotiomycetidae</taxon>
        <taxon>Eurotiales</taxon>
        <taxon>Aspergillaceae</taxon>
        <taxon>Aspergillus</taxon>
        <taxon>Aspergillus subgen. Circumdati</taxon>
    </lineage>
</organism>
<feature type="coiled-coil region" evidence="1">
    <location>
        <begin position="271"/>
        <end position="301"/>
    </location>
</feature>
<keyword evidence="1" id="KW-0175">Coiled coil</keyword>
<feature type="region of interest" description="Disordered" evidence="2">
    <location>
        <begin position="67"/>
        <end position="86"/>
    </location>
</feature>
<dbReference type="RefSeq" id="XP_025463514.1">
    <property type="nucleotide sequence ID" value="XM_025612563.1"/>
</dbReference>
<sequence length="320" mass="36831">MSKMNSLSKALEKVNLNDAAKSTSKAKPQRKKQARKGPVEPFRFFDLPSEIRLRIYGFVLFTPRRRRTPRTTGNVGASSKRNPPLSPTSHRVALFLTSRRMHNEASDYFYATQTFRLFHIQDYSRMPTIRAIAPQYRPSIATIELILGSSWTAPPREWTVTRSLGLEEMVRIRTFKVFIECDPSHPVFEGFRVSKDYYTDFAGDLLSEVLSKLPNLEYVEFDAWPSVRKSGALMKRLMEEVRTAGRKIAWGPERGWTDYDGEEFSDDVYGIKAHEKAQERAQQEKAQLIKAQEEARELARLNGFSPQTLPVPLLSPYLYD</sequence>
<gene>
    <name evidence="3" type="ORF">BO94DRAFT_538803</name>
</gene>
<reference evidence="3 4" key="1">
    <citation type="submission" date="2016-12" db="EMBL/GenBank/DDBJ databases">
        <title>The genomes of Aspergillus section Nigri reveals drivers in fungal speciation.</title>
        <authorList>
            <consortium name="DOE Joint Genome Institute"/>
            <person name="Vesth T.C."/>
            <person name="Nybo J."/>
            <person name="Theobald S."/>
            <person name="Brandl J."/>
            <person name="Frisvad J.C."/>
            <person name="Nielsen K.F."/>
            <person name="Lyhne E.K."/>
            <person name="Kogle M.E."/>
            <person name="Kuo A."/>
            <person name="Riley R."/>
            <person name="Clum A."/>
            <person name="Nolan M."/>
            <person name="Lipzen A."/>
            <person name="Salamov A."/>
            <person name="Henrissat B."/>
            <person name="Wiebenga A."/>
            <person name="De Vries R.P."/>
            <person name="Grigoriev I.V."/>
            <person name="Mortensen U.H."/>
            <person name="Andersen M.R."/>
            <person name="Baker S.E."/>
        </authorList>
    </citation>
    <scope>NUCLEOTIDE SEQUENCE [LARGE SCALE GENOMIC DNA]</scope>
    <source>
        <strain evidence="3 4">CBS 115572</strain>
    </source>
</reference>